<accession>A0A1A8RVD9</accession>
<gene>
    <name evidence="1" type="primary">Nfu_g_1_000398</name>
</gene>
<dbReference type="EMBL" id="HAEI01010109">
    <property type="protein sequence ID" value="SBS09682.1"/>
    <property type="molecule type" value="Transcribed_RNA"/>
</dbReference>
<evidence type="ECO:0000313" key="1">
    <source>
        <dbReference type="EMBL" id="SBS09682.1"/>
    </source>
</evidence>
<organism evidence="1">
    <name type="scientific">Nothobranchius rachovii</name>
    <name type="common">bluefin notho</name>
    <dbReference type="NCBI Taxonomy" id="451742"/>
    <lineage>
        <taxon>Eukaryota</taxon>
        <taxon>Metazoa</taxon>
        <taxon>Chordata</taxon>
        <taxon>Craniata</taxon>
        <taxon>Vertebrata</taxon>
        <taxon>Euteleostomi</taxon>
        <taxon>Actinopterygii</taxon>
        <taxon>Neopterygii</taxon>
        <taxon>Teleostei</taxon>
        <taxon>Neoteleostei</taxon>
        <taxon>Acanthomorphata</taxon>
        <taxon>Ovalentaria</taxon>
        <taxon>Atherinomorphae</taxon>
        <taxon>Cyprinodontiformes</taxon>
        <taxon>Nothobranchiidae</taxon>
        <taxon>Nothobranchius</taxon>
    </lineage>
</organism>
<reference evidence="1" key="2">
    <citation type="submission" date="2016-06" db="EMBL/GenBank/DDBJ databases">
        <title>The genome of a short-lived fish provides insights into sex chromosome evolution and the genetic control of aging.</title>
        <authorList>
            <person name="Reichwald K."/>
            <person name="Felder M."/>
            <person name="Petzold A."/>
            <person name="Koch P."/>
            <person name="Groth M."/>
            <person name="Platzer M."/>
        </authorList>
    </citation>
    <scope>NUCLEOTIDE SEQUENCE</scope>
    <source>
        <tissue evidence="1">Brain</tissue>
    </source>
</reference>
<protein>
    <submittedName>
        <fullName evidence="1">Uncharacterized protein</fullName>
    </submittedName>
</protein>
<feature type="non-terminal residue" evidence="1">
    <location>
        <position position="1"/>
    </location>
</feature>
<name>A0A1A8RVD9_9TELE</name>
<sequence>KILQVQIFLPASDLFFSLSDLHFSVTDLWPCFGLVGVATLRGAGNHE</sequence>
<reference evidence="1" key="1">
    <citation type="submission" date="2016-05" db="EMBL/GenBank/DDBJ databases">
        <authorList>
            <person name="Lavstsen T."/>
            <person name="Jespersen J.S."/>
        </authorList>
    </citation>
    <scope>NUCLEOTIDE SEQUENCE</scope>
    <source>
        <tissue evidence="1">Brain</tissue>
    </source>
</reference>
<dbReference type="AlphaFoldDB" id="A0A1A8RVD9"/>
<proteinExistence type="predicted"/>